<organism evidence="1 2">
    <name type="scientific">Roseibacillus persicicus</name>
    <dbReference type="NCBI Taxonomy" id="454148"/>
    <lineage>
        <taxon>Bacteria</taxon>
        <taxon>Pseudomonadati</taxon>
        <taxon>Verrucomicrobiota</taxon>
        <taxon>Verrucomicrobiia</taxon>
        <taxon>Verrucomicrobiales</taxon>
        <taxon>Verrucomicrobiaceae</taxon>
        <taxon>Roseibacillus</taxon>
    </lineage>
</organism>
<comment type="caution">
    <text evidence="1">The sequence shown here is derived from an EMBL/GenBank/DDBJ whole genome shotgun (WGS) entry which is preliminary data.</text>
</comment>
<name>A0A918TYL2_9BACT</name>
<dbReference type="AlphaFoldDB" id="A0A918TYL2"/>
<evidence type="ECO:0008006" key="3">
    <source>
        <dbReference type="Google" id="ProtNLM"/>
    </source>
</evidence>
<protein>
    <recommendedName>
        <fullName evidence="3">Lipoprotein</fullName>
    </recommendedName>
</protein>
<dbReference type="PROSITE" id="PS51257">
    <property type="entry name" value="PROKAR_LIPOPROTEIN"/>
    <property type="match status" value="1"/>
</dbReference>
<reference evidence="1" key="2">
    <citation type="submission" date="2020-09" db="EMBL/GenBank/DDBJ databases">
        <authorList>
            <person name="Sun Q."/>
            <person name="Kim S."/>
        </authorList>
    </citation>
    <scope>NUCLEOTIDE SEQUENCE</scope>
    <source>
        <strain evidence="1">KCTC 12988</strain>
    </source>
</reference>
<sequence length="166" mass="18313">MKTLRLVAVLAAFLSITGCEERATSESIVILPTHYNASSFFDGFNFDPLPVNDDGETLVPWVCVSGTGLRRAGPSEFPPYSEYLGRFEYVGKTGSLPVGELLKLVQSEFQEAHEIEWASEPSFEYFYKAEYEVEAGLVGYISLVFIPDVAAKSVTVGYSMTETLGR</sequence>
<keyword evidence="2" id="KW-1185">Reference proteome</keyword>
<proteinExistence type="predicted"/>
<gene>
    <name evidence="1" type="ORF">GCM10007100_40030</name>
</gene>
<evidence type="ECO:0000313" key="1">
    <source>
        <dbReference type="EMBL" id="GHC67888.1"/>
    </source>
</evidence>
<dbReference type="Proteomes" id="UP000644507">
    <property type="component" value="Unassembled WGS sequence"/>
</dbReference>
<reference evidence="1" key="1">
    <citation type="journal article" date="2014" name="Int. J. Syst. Evol. Microbiol.">
        <title>Complete genome sequence of Corynebacterium casei LMG S-19264T (=DSM 44701T), isolated from a smear-ripened cheese.</title>
        <authorList>
            <consortium name="US DOE Joint Genome Institute (JGI-PGF)"/>
            <person name="Walter F."/>
            <person name="Albersmeier A."/>
            <person name="Kalinowski J."/>
            <person name="Ruckert C."/>
        </authorList>
    </citation>
    <scope>NUCLEOTIDE SEQUENCE</scope>
    <source>
        <strain evidence="1">KCTC 12988</strain>
    </source>
</reference>
<accession>A0A918TYL2</accession>
<evidence type="ECO:0000313" key="2">
    <source>
        <dbReference type="Proteomes" id="UP000644507"/>
    </source>
</evidence>
<dbReference type="RefSeq" id="WP_189574555.1">
    <property type="nucleotide sequence ID" value="NZ_BMXI01000029.1"/>
</dbReference>
<dbReference type="EMBL" id="BMXI01000029">
    <property type="protein sequence ID" value="GHC67888.1"/>
    <property type="molecule type" value="Genomic_DNA"/>
</dbReference>